<dbReference type="InterPro" id="IPR003439">
    <property type="entry name" value="ABC_transporter-like_ATP-bd"/>
</dbReference>
<feature type="transmembrane region" description="Helical" evidence="12">
    <location>
        <begin position="1448"/>
        <end position="1470"/>
    </location>
</feature>
<dbReference type="EMBL" id="CM035408">
    <property type="protein sequence ID" value="KAH7442211.1"/>
    <property type="molecule type" value="Genomic_DNA"/>
</dbReference>
<feature type="transmembrane region" description="Helical" evidence="12">
    <location>
        <begin position="542"/>
        <end position="563"/>
    </location>
</feature>
<dbReference type="SMART" id="SM00382">
    <property type="entry name" value="AAA"/>
    <property type="match status" value="2"/>
</dbReference>
<feature type="transmembrane region" description="Helical" evidence="12">
    <location>
        <begin position="767"/>
        <end position="794"/>
    </location>
</feature>
<reference evidence="14" key="1">
    <citation type="submission" date="2021-08" db="EMBL/GenBank/DDBJ databases">
        <title>WGS assembly of Ceratopteris richardii.</title>
        <authorList>
            <person name="Marchant D.B."/>
            <person name="Chen G."/>
            <person name="Jenkins J."/>
            <person name="Shu S."/>
            <person name="Leebens-Mack J."/>
            <person name="Grimwood J."/>
            <person name="Schmutz J."/>
            <person name="Soltis P."/>
            <person name="Soltis D."/>
            <person name="Chen Z.-H."/>
        </authorList>
    </citation>
    <scope>NUCLEOTIDE SEQUENCE</scope>
    <source>
        <strain evidence="14">Whitten #5841</strain>
        <tissue evidence="14">Leaf</tissue>
    </source>
</reference>
<dbReference type="InterPro" id="IPR013581">
    <property type="entry name" value="PDR_assoc"/>
</dbReference>
<keyword evidence="6" id="KW-0677">Repeat</keyword>
<name>A0A8T2V476_CERRI</name>
<keyword evidence="10 12" id="KW-0472">Membrane</keyword>
<keyword evidence="7" id="KW-0547">Nucleotide-binding</keyword>
<dbReference type="PROSITE" id="PS50893">
    <property type="entry name" value="ABC_TRANSPORTER_2"/>
    <property type="match status" value="2"/>
</dbReference>
<feature type="domain" description="ABC transporter" evidence="13">
    <location>
        <begin position="174"/>
        <end position="446"/>
    </location>
</feature>
<keyword evidence="4" id="KW-0934">Plastid</keyword>
<evidence type="ECO:0000256" key="1">
    <source>
        <dbReference type="ARBA" id="ARBA00004141"/>
    </source>
</evidence>
<organism evidence="14 15">
    <name type="scientific">Ceratopteris richardii</name>
    <name type="common">Triangle waterfern</name>
    <dbReference type="NCBI Taxonomy" id="49495"/>
    <lineage>
        <taxon>Eukaryota</taxon>
        <taxon>Viridiplantae</taxon>
        <taxon>Streptophyta</taxon>
        <taxon>Embryophyta</taxon>
        <taxon>Tracheophyta</taxon>
        <taxon>Polypodiopsida</taxon>
        <taxon>Polypodiidae</taxon>
        <taxon>Polypodiales</taxon>
        <taxon>Pteridineae</taxon>
        <taxon>Pteridaceae</taxon>
        <taxon>Parkerioideae</taxon>
        <taxon>Ceratopteris</taxon>
    </lineage>
</organism>
<keyword evidence="3" id="KW-0813">Transport</keyword>
<evidence type="ECO:0000256" key="10">
    <source>
        <dbReference type="ARBA" id="ARBA00023136"/>
    </source>
</evidence>
<dbReference type="EMBL" id="CM035408">
    <property type="protein sequence ID" value="KAH7442210.1"/>
    <property type="molecule type" value="Genomic_DNA"/>
</dbReference>
<feature type="transmembrane region" description="Helical" evidence="12">
    <location>
        <begin position="1367"/>
        <end position="1386"/>
    </location>
</feature>
<protein>
    <recommendedName>
        <fullName evidence="13">ABC transporter domain-containing protein</fullName>
    </recommendedName>
</protein>
<dbReference type="InterPro" id="IPR043926">
    <property type="entry name" value="ABCG_dom"/>
</dbReference>
<dbReference type="InterPro" id="IPR034003">
    <property type="entry name" value="ABCG_PDR_2"/>
</dbReference>
<evidence type="ECO:0000256" key="5">
    <source>
        <dbReference type="ARBA" id="ARBA00022692"/>
    </source>
</evidence>
<feature type="transmembrane region" description="Helical" evidence="12">
    <location>
        <begin position="1398"/>
        <end position="1417"/>
    </location>
</feature>
<feature type="transmembrane region" description="Helical" evidence="12">
    <location>
        <begin position="583"/>
        <end position="606"/>
    </location>
</feature>
<evidence type="ECO:0000256" key="7">
    <source>
        <dbReference type="ARBA" id="ARBA00022741"/>
    </source>
</evidence>
<dbReference type="OrthoDB" id="66620at2759"/>
<dbReference type="GO" id="GO:0005524">
    <property type="term" value="F:ATP binding"/>
    <property type="evidence" value="ECO:0007669"/>
    <property type="project" value="UniProtKB-KW"/>
</dbReference>
<dbReference type="Pfam" id="PF00005">
    <property type="entry name" value="ABC_tran"/>
    <property type="match status" value="2"/>
</dbReference>
<feature type="transmembrane region" description="Helical" evidence="12">
    <location>
        <begin position="626"/>
        <end position="648"/>
    </location>
</feature>
<dbReference type="EMBL" id="CM035408">
    <property type="protein sequence ID" value="KAH7442212.1"/>
    <property type="molecule type" value="Genomic_DNA"/>
</dbReference>
<evidence type="ECO:0000256" key="4">
    <source>
        <dbReference type="ARBA" id="ARBA00022528"/>
    </source>
</evidence>
<dbReference type="InterPro" id="IPR027417">
    <property type="entry name" value="P-loop_NTPase"/>
</dbReference>
<proteinExistence type="inferred from homology"/>
<keyword evidence="9 12" id="KW-1133">Transmembrane helix</keyword>
<evidence type="ECO:0000313" key="14">
    <source>
        <dbReference type="EMBL" id="KAH7442212.1"/>
    </source>
</evidence>
<evidence type="ECO:0000256" key="2">
    <source>
        <dbReference type="ARBA" id="ARBA00006012"/>
    </source>
</evidence>
<evidence type="ECO:0000256" key="3">
    <source>
        <dbReference type="ARBA" id="ARBA00022448"/>
    </source>
</evidence>
<dbReference type="Proteomes" id="UP000825935">
    <property type="component" value="Chromosome 3"/>
</dbReference>
<feature type="domain" description="ABC transporter" evidence="13">
    <location>
        <begin position="878"/>
        <end position="1130"/>
    </location>
</feature>
<comment type="subcellular location">
    <subcellularLocation>
        <location evidence="1">Membrane</location>
        <topology evidence="1">Multi-pass membrane protein</topology>
    </subcellularLocation>
</comment>
<dbReference type="PANTHER" id="PTHR19241">
    <property type="entry name" value="ATP-BINDING CASSETTE TRANSPORTER"/>
    <property type="match status" value="1"/>
</dbReference>
<dbReference type="Pfam" id="PF19055">
    <property type="entry name" value="ABC2_membrane_7"/>
    <property type="match status" value="1"/>
</dbReference>
<evidence type="ECO:0000256" key="8">
    <source>
        <dbReference type="ARBA" id="ARBA00022840"/>
    </source>
</evidence>
<evidence type="ECO:0000256" key="12">
    <source>
        <dbReference type="SAM" id="Phobius"/>
    </source>
</evidence>
<dbReference type="Pfam" id="PF01061">
    <property type="entry name" value="ABC2_membrane"/>
    <property type="match status" value="2"/>
</dbReference>
<feature type="region of interest" description="Disordered" evidence="11">
    <location>
        <begin position="816"/>
        <end position="836"/>
    </location>
</feature>
<gene>
    <name evidence="14" type="ORF">KP509_03G077000</name>
</gene>
<accession>A0A8T2V476</accession>
<dbReference type="Pfam" id="PF08370">
    <property type="entry name" value="PDR_assoc"/>
    <property type="match status" value="1"/>
</dbReference>
<keyword evidence="15" id="KW-1185">Reference proteome</keyword>
<dbReference type="Pfam" id="PF14510">
    <property type="entry name" value="ABC_trans_N"/>
    <property type="match status" value="1"/>
</dbReference>
<feature type="transmembrane region" description="Helical" evidence="12">
    <location>
        <begin position="1338"/>
        <end position="1361"/>
    </location>
</feature>
<dbReference type="GO" id="GO:0140359">
    <property type="term" value="F:ABC-type transporter activity"/>
    <property type="evidence" value="ECO:0007669"/>
    <property type="project" value="InterPro"/>
</dbReference>
<evidence type="ECO:0000256" key="6">
    <source>
        <dbReference type="ARBA" id="ARBA00022737"/>
    </source>
</evidence>
<keyword evidence="4" id="KW-0150">Chloroplast</keyword>
<evidence type="ECO:0000256" key="9">
    <source>
        <dbReference type="ARBA" id="ARBA00022989"/>
    </source>
</evidence>
<dbReference type="Gene3D" id="3.40.50.300">
    <property type="entry name" value="P-loop containing nucleotide triphosphate hydrolases"/>
    <property type="match status" value="2"/>
</dbReference>
<evidence type="ECO:0000313" key="15">
    <source>
        <dbReference type="Proteomes" id="UP000825935"/>
    </source>
</evidence>
<dbReference type="FunFam" id="3.40.50.300:FF:000059">
    <property type="entry name" value="ABC transporter G family member 40"/>
    <property type="match status" value="1"/>
</dbReference>
<comment type="caution">
    <text evidence="14">The sequence shown here is derived from an EMBL/GenBank/DDBJ whole genome shotgun (WGS) entry which is preliminary data.</text>
</comment>
<feature type="transmembrane region" description="Helical" evidence="12">
    <location>
        <begin position="685"/>
        <end position="707"/>
    </location>
</feature>
<dbReference type="FunFam" id="3.40.50.300:FF:000179">
    <property type="entry name" value="ABC transporter G family member 34"/>
    <property type="match status" value="1"/>
</dbReference>
<dbReference type="SUPFAM" id="SSF52540">
    <property type="entry name" value="P-loop containing nucleoside triphosphate hydrolases"/>
    <property type="match status" value="2"/>
</dbReference>
<feature type="transmembrane region" description="Helical" evidence="12">
    <location>
        <begin position="1227"/>
        <end position="1245"/>
    </location>
</feature>
<comment type="similarity">
    <text evidence="2">Belongs to the ABC transporter superfamily. ABCG family. PDR (TC 3.A.1.205) subfamily.</text>
</comment>
<dbReference type="GO" id="GO:0005886">
    <property type="term" value="C:plasma membrane"/>
    <property type="evidence" value="ECO:0007669"/>
    <property type="project" value="UniProtKB-ARBA"/>
</dbReference>
<dbReference type="InterPro" id="IPR003593">
    <property type="entry name" value="AAA+_ATPase"/>
</dbReference>
<sequence>MQGFQRSETSKSFADGWFSESQSAASCQDSDIDDEVTLSWEALQKLPTYNRMRIGILPSFSSAGEVQQQEVNKCISSNQVDDQQSSWRHVDICHLQGRERSDLINHILRDLPGHDNDALLSKIRRRIDTVGLTLPTVEVRFQNLSVDANCYIGERAVPTLWNACRNSCEGFLGLLGTSILTKKMTVNILKNLNGVISPSRLTLLLGPPGSGKTTMLMALAGQMDSSLKVKGEITYNGYRLDEFVPQKTSSYVSQSDLHLGELTVQETLDFSCRCQGVGSKYDLLKELCRREREAGIYPEPDIDLFLKATSVEGIKKNLQTNYIMKLLGLEECADTIVGDSMIRGVSGGQRKRVTTGEMIVGHTRVLFMDEISSGLDSSTTFQIVKCLSQFAHHLDYTIVISLLQPAPETYELFDDIILLSEGQIVYQGPREYVLEFFKGCGFRCPERKGVADFLQEVTSVKDQQQYWCNSSDTYRYVSPKEFGKRFEQYHVGKGNKIYMSIPFDKSNSHNAALQFSQHSISKIELLRTCFARELLLIKRNSFVFIFRTTQIIIMASIAMTVFLRNHMHRRNEIDGDHYLGALFFALIINMFNGYPEIAFILFRLPVFFKQRALRFYPAWAFTLPTFLTRLPMSVLESGVWVIMTYYTMGFAPQVSRFFKQFLLLFSLHQMSTSLFRLIGGICRSMVVSGTGGSLSLFMIFLLGGYVVPKDRLPTWWSWGYWISPLTYAQNAISVNEMLSPEWNHSIVNGTSLGVKVLRNHDIPVEGYWYWLGTGVLLGMAVLFNILFTIALAYIKAPARSQATITREAHQEILRKQNYRSDESIDGPDGQKENEYHVTPDKTIQLSTTFSSPAKVAADTTIKVQREKGMILPFVPLTISFCDINYSVDMPRESREQGITRPRLQILNGISGAFRPGILTALMGISGAGKTTLMDVLAGRKTGGYVEGSIKISSYPKKQETFARICGYCEQNDIHSPQLTVYESLLFSAWLRLPCDVSTSIKKAFVNEVMELVELDTFRDTIVGIPGFTGLSTEQRKRLTIAVELVANPSIIFMDEPTSGLDARAAAIVMRTVRNTVDTGRTVVCTIHQPGIDIFEAFDELLLLKRGGHVIYAGPLGVQSRNVIEYFEAIPGVPRIKKGQNPATWMLEVTSASMEAQLNIDFALVYQNSDLNRQNRRRVEDLSQPDPNSKDLEFATVYSQSCMGQIKCCLWKQHLTYWRSPDYNCTRFFFSFVCALLFGTVFWNVGQKLSTEQGLLNVMGAMYGAVMFVGISNCSTVQPVVAVERTVFYRERAAGMYSAFPYALAHVVIEIPYIFLQTLIYAAIVYFMMNLPWVTTKFFWFFFIMYFTFLYFTYYGMMAVSITPNIEVAAIVASTFYSLFNLFSGFYVPKTMIPGWWIWYYWICPVSWTVYGIISGQYGDVNDRLSMMNGNMTTVQMYVEEHLGYEHDFLSVVAIVLVGFSVFFAFMYALCIKHLNFQQR</sequence>
<dbReference type="CDD" id="cd03232">
    <property type="entry name" value="ABCG_PDR_domain2"/>
    <property type="match status" value="1"/>
</dbReference>
<evidence type="ECO:0000259" key="13">
    <source>
        <dbReference type="PROSITE" id="PS50893"/>
    </source>
</evidence>
<dbReference type="OMA" id="HQMASAM"/>
<keyword evidence="5 12" id="KW-0812">Transmembrane</keyword>
<dbReference type="GO" id="GO:0016887">
    <property type="term" value="F:ATP hydrolysis activity"/>
    <property type="evidence" value="ECO:0007669"/>
    <property type="project" value="InterPro"/>
</dbReference>
<keyword evidence="8" id="KW-0067">ATP-binding</keyword>
<evidence type="ECO:0000256" key="11">
    <source>
        <dbReference type="SAM" id="MobiDB-lite"/>
    </source>
</evidence>
<dbReference type="InterPro" id="IPR029481">
    <property type="entry name" value="ABC_trans_N"/>
</dbReference>
<feature type="transmembrane region" description="Helical" evidence="12">
    <location>
        <begin position="1301"/>
        <end position="1326"/>
    </location>
</feature>
<dbReference type="InterPro" id="IPR013525">
    <property type="entry name" value="ABC2_TM"/>
</dbReference>